<feature type="region of interest" description="Disordered" evidence="1">
    <location>
        <begin position="1"/>
        <end position="44"/>
    </location>
</feature>
<keyword evidence="3" id="KW-1185">Reference proteome</keyword>
<comment type="caution">
    <text evidence="2">The sequence shown here is derived from an EMBL/GenBank/DDBJ whole genome shotgun (WGS) entry which is preliminary data.</text>
</comment>
<feature type="region of interest" description="Disordered" evidence="1">
    <location>
        <begin position="66"/>
        <end position="95"/>
    </location>
</feature>
<gene>
    <name evidence="2" type="ORF">ZOSMA_68G00760</name>
</gene>
<dbReference type="Proteomes" id="UP000036987">
    <property type="component" value="Unassembled WGS sequence"/>
</dbReference>
<dbReference type="EMBL" id="LFYR01001785">
    <property type="protein sequence ID" value="KMZ59489.1"/>
    <property type="molecule type" value="Genomic_DNA"/>
</dbReference>
<name>A0A0K9NRT1_ZOSMR</name>
<protein>
    <submittedName>
        <fullName evidence="2">Uncharacterized protein</fullName>
    </submittedName>
</protein>
<evidence type="ECO:0000256" key="1">
    <source>
        <dbReference type="SAM" id="MobiDB-lite"/>
    </source>
</evidence>
<feature type="compositionally biased region" description="Low complexity" evidence="1">
    <location>
        <begin position="30"/>
        <end position="42"/>
    </location>
</feature>
<evidence type="ECO:0000313" key="2">
    <source>
        <dbReference type="EMBL" id="KMZ59489.1"/>
    </source>
</evidence>
<accession>A0A0K9NRT1</accession>
<evidence type="ECO:0000313" key="3">
    <source>
        <dbReference type="Proteomes" id="UP000036987"/>
    </source>
</evidence>
<dbReference type="OrthoDB" id="1616998at2759"/>
<proteinExistence type="predicted"/>
<reference evidence="3" key="1">
    <citation type="journal article" date="2016" name="Nature">
        <title>The genome of the seagrass Zostera marina reveals angiosperm adaptation to the sea.</title>
        <authorList>
            <person name="Olsen J.L."/>
            <person name="Rouze P."/>
            <person name="Verhelst B."/>
            <person name="Lin Y.-C."/>
            <person name="Bayer T."/>
            <person name="Collen J."/>
            <person name="Dattolo E."/>
            <person name="De Paoli E."/>
            <person name="Dittami S."/>
            <person name="Maumus F."/>
            <person name="Michel G."/>
            <person name="Kersting A."/>
            <person name="Lauritano C."/>
            <person name="Lohaus R."/>
            <person name="Toepel M."/>
            <person name="Tonon T."/>
            <person name="Vanneste K."/>
            <person name="Amirebrahimi M."/>
            <person name="Brakel J."/>
            <person name="Bostroem C."/>
            <person name="Chovatia M."/>
            <person name="Grimwood J."/>
            <person name="Jenkins J.W."/>
            <person name="Jueterbock A."/>
            <person name="Mraz A."/>
            <person name="Stam W.T."/>
            <person name="Tice H."/>
            <person name="Bornberg-Bauer E."/>
            <person name="Green P.J."/>
            <person name="Pearson G.A."/>
            <person name="Procaccini G."/>
            <person name="Duarte C.M."/>
            <person name="Schmutz J."/>
            <person name="Reusch T.B.H."/>
            <person name="Van de Peer Y."/>
        </authorList>
    </citation>
    <scope>NUCLEOTIDE SEQUENCE [LARGE SCALE GENOMIC DNA]</scope>
    <source>
        <strain evidence="3">cv. Finnish</strain>
    </source>
</reference>
<sequence>MSSNRCSLQKYKNDYSEKPKSGANSDQKYTAISPSSTSAPSAKGVTVHPYSAAVAQRALFMGNRRRNYGRKTGGGNKDAKLVPSRLSKVSLANES</sequence>
<organism evidence="2 3">
    <name type="scientific">Zostera marina</name>
    <name type="common">Eelgrass</name>
    <dbReference type="NCBI Taxonomy" id="29655"/>
    <lineage>
        <taxon>Eukaryota</taxon>
        <taxon>Viridiplantae</taxon>
        <taxon>Streptophyta</taxon>
        <taxon>Embryophyta</taxon>
        <taxon>Tracheophyta</taxon>
        <taxon>Spermatophyta</taxon>
        <taxon>Magnoliopsida</taxon>
        <taxon>Liliopsida</taxon>
        <taxon>Zosteraceae</taxon>
        <taxon>Zostera</taxon>
    </lineage>
</organism>
<feature type="compositionally biased region" description="Basic and acidic residues" evidence="1">
    <location>
        <begin position="11"/>
        <end position="20"/>
    </location>
</feature>
<dbReference type="AlphaFoldDB" id="A0A0K9NRT1"/>